<evidence type="ECO:0000313" key="6">
    <source>
        <dbReference type="Proteomes" id="UP000054007"/>
    </source>
</evidence>
<dbReference type="PANTHER" id="PTHR12128:SF66">
    <property type="entry name" value="4-HYDROXY-2-OXOGLUTARATE ALDOLASE, MITOCHONDRIAL"/>
    <property type="match status" value="1"/>
</dbReference>
<dbReference type="PRINTS" id="PR00146">
    <property type="entry name" value="DHPICSNTHASE"/>
</dbReference>
<protein>
    <submittedName>
        <fullName evidence="5">Aldolase</fullName>
    </submittedName>
</protein>
<feature type="active site" description="Proton donor/acceptor" evidence="3">
    <location>
        <position position="143"/>
    </location>
</feature>
<dbReference type="Pfam" id="PF00701">
    <property type="entry name" value="DHDPS"/>
    <property type="match status" value="1"/>
</dbReference>
<name>A0A0D7BFC2_9AGAR</name>
<accession>A0A0D7BFC2</accession>
<dbReference type="SMART" id="SM01130">
    <property type="entry name" value="DHDPS"/>
    <property type="match status" value="1"/>
</dbReference>
<dbReference type="PANTHER" id="PTHR12128">
    <property type="entry name" value="DIHYDRODIPICOLINATE SYNTHASE"/>
    <property type="match status" value="1"/>
</dbReference>
<dbReference type="CDD" id="cd00408">
    <property type="entry name" value="DHDPS-like"/>
    <property type="match status" value="1"/>
</dbReference>
<comment type="similarity">
    <text evidence="2">Belongs to the DapA family.</text>
</comment>
<feature type="active site" description="Schiff-base intermediate with substrate" evidence="3">
    <location>
        <position position="172"/>
    </location>
</feature>
<dbReference type="Gene3D" id="3.20.20.70">
    <property type="entry name" value="Aldolase class I"/>
    <property type="match status" value="1"/>
</dbReference>
<dbReference type="OrthoDB" id="191315at2759"/>
<dbReference type="STRING" id="1314674.A0A0D7BFC2"/>
<gene>
    <name evidence="5" type="ORF">CYLTODRAFT_489449</name>
</gene>
<dbReference type="SUPFAM" id="SSF51569">
    <property type="entry name" value="Aldolase"/>
    <property type="match status" value="1"/>
</dbReference>
<sequence length="313" mass="33329">MSTPPPSGYYVPAVLFMTEDEEFDVPAIQSHILRLARGGVTGILVQGSNGEAQFLSQEERKRAIKLTRETLDTNGFKDTVVVAGTGAQSTRETIQLCVDAKEAGATFALVLTPSTWPPQMSVDNVIKFHRDVADASPIPTMVYNFPVVTAGQDLDSDTIAALATHPNIVGTKLSCGNIGKLQRLTSRFKPTEFAVFAGRTDFFLQGLLSGSAGTMAALVNIVPGLHGKLYGLFKEGKIQEAIELQAKLGHADWAISKIGGVGGVKSVVSKNFGYGGVTVRRPLKSVQHESLTANNHYAALEEAVGLEKAAGFV</sequence>
<dbReference type="InterPro" id="IPR013785">
    <property type="entry name" value="Aldolase_TIM"/>
</dbReference>
<keyword evidence="1 2" id="KW-0456">Lyase</keyword>
<dbReference type="EMBL" id="KN880495">
    <property type="protein sequence ID" value="KIY68824.1"/>
    <property type="molecule type" value="Genomic_DNA"/>
</dbReference>
<feature type="binding site" evidence="4">
    <location>
        <position position="215"/>
    </location>
    <ligand>
        <name>pyruvate</name>
        <dbReference type="ChEBI" id="CHEBI:15361"/>
    </ligand>
</feature>
<dbReference type="InterPro" id="IPR002220">
    <property type="entry name" value="DapA-like"/>
</dbReference>
<dbReference type="PIRSF" id="PIRSF001365">
    <property type="entry name" value="DHDPS"/>
    <property type="match status" value="1"/>
</dbReference>
<evidence type="ECO:0000313" key="5">
    <source>
        <dbReference type="EMBL" id="KIY68824.1"/>
    </source>
</evidence>
<dbReference type="Proteomes" id="UP000054007">
    <property type="component" value="Unassembled WGS sequence"/>
</dbReference>
<reference evidence="5 6" key="1">
    <citation type="journal article" date="2015" name="Fungal Genet. Biol.">
        <title>Evolution of novel wood decay mechanisms in Agaricales revealed by the genome sequences of Fistulina hepatica and Cylindrobasidium torrendii.</title>
        <authorList>
            <person name="Floudas D."/>
            <person name="Held B.W."/>
            <person name="Riley R."/>
            <person name="Nagy L.G."/>
            <person name="Koehler G."/>
            <person name="Ransdell A.S."/>
            <person name="Younus H."/>
            <person name="Chow J."/>
            <person name="Chiniquy J."/>
            <person name="Lipzen A."/>
            <person name="Tritt A."/>
            <person name="Sun H."/>
            <person name="Haridas S."/>
            <person name="LaButti K."/>
            <person name="Ohm R.A."/>
            <person name="Kues U."/>
            <person name="Blanchette R.A."/>
            <person name="Grigoriev I.V."/>
            <person name="Minto R.E."/>
            <person name="Hibbett D.S."/>
        </authorList>
    </citation>
    <scope>NUCLEOTIDE SEQUENCE [LARGE SCALE GENOMIC DNA]</scope>
    <source>
        <strain evidence="5 6">FP15055 ss-10</strain>
    </source>
</reference>
<dbReference type="AlphaFoldDB" id="A0A0D7BFC2"/>
<evidence type="ECO:0000256" key="3">
    <source>
        <dbReference type="PIRSR" id="PIRSR001365-1"/>
    </source>
</evidence>
<evidence type="ECO:0000256" key="2">
    <source>
        <dbReference type="PIRNR" id="PIRNR001365"/>
    </source>
</evidence>
<proteinExistence type="inferred from homology"/>
<organism evidence="5 6">
    <name type="scientific">Cylindrobasidium torrendii FP15055 ss-10</name>
    <dbReference type="NCBI Taxonomy" id="1314674"/>
    <lineage>
        <taxon>Eukaryota</taxon>
        <taxon>Fungi</taxon>
        <taxon>Dikarya</taxon>
        <taxon>Basidiomycota</taxon>
        <taxon>Agaricomycotina</taxon>
        <taxon>Agaricomycetes</taxon>
        <taxon>Agaricomycetidae</taxon>
        <taxon>Agaricales</taxon>
        <taxon>Marasmiineae</taxon>
        <taxon>Physalacriaceae</taxon>
        <taxon>Cylindrobasidium</taxon>
    </lineage>
</organism>
<evidence type="ECO:0000256" key="4">
    <source>
        <dbReference type="PIRSR" id="PIRSR001365-2"/>
    </source>
</evidence>
<evidence type="ECO:0000256" key="1">
    <source>
        <dbReference type="ARBA" id="ARBA00023239"/>
    </source>
</evidence>
<dbReference type="GO" id="GO:0008840">
    <property type="term" value="F:4-hydroxy-tetrahydrodipicolinate synthase activity"/>
    <property type="evidence" value="ECO:0007669"/>
    <property type="project" value="TreeGrafter"/>
</dbReference>
<keyword evidence="6" id="KW-1185">Reference proteome</keyword>